<protein>
    <submittedName>
        <fullName evidence="1">Uncharacterized protein</fullName>
    </submittedName>
</protein>
<sequence>MSRLVRVGKNMVELAGLNGIWVGPDHICRSKITLFYPNKPTLVITYELDKHIECDKDAKMLEDAKKEFEKSLDNKTKQIN</sequence>
<accession>A0A6C0BH72</accession>
<dbReference type="EMBL" id="MN739162">
    <property type="protein sequence ID" value="QHS91516.1"/>
    <property type="molecule type" value="Genomic_DNA"/>
</dbReference>
<organism evidence="1">
    <name type="scientific">viral metagenome</name>
    <dbReference type="NCBI Taxonomy" id="1070528"/>
    <lineage>
        <taxon>unclassified sequences</taxon>
        <taxon>metagenomes</taxon>
        <taxon>organismal metagenomes</taxon>
    </lineage>
</organism>
<reference evidence="1" key="1">
    <citation type="journal article" date="2020" name="Nature">
        <title>Giant virus diversity and host interactions through global metagenomics.</title>
        <authorList>
            <person name="Schulz F."/>
            <person name="Roux S."/>
            <person name="Paez-Espino D."/>
            <person name="Jungbluth S."/>
            <person name="Walsh D.A."/>
            <person name="Denef V.J."/>
            <person name="McMahon K.D."/>
            <person name="Konstantinidis K.T."/>
            <person name="Eloe-Fadrosh E.A."/>
            <person name="Kyrpides N.C."/>
            <person name="Woyke T."/>
        </authorList>
    </citation>
    <scope>NUCLEOTIDE SEQUENCE</scope>
    <source>
        <strain evidence="1">GVMAG-M-3300013006-15</strain>
    </source>
</reference>
<proteinExistence type="predicted"/>
<evidence type="ECO:0000313" key="1">
    <source>
        <dbReference type="EMBL" id="QHS91516.1"/>
    </source>
</evidence>
<dbReference type="AlphaFoldDB" id="A0A6C0BH72"/>
<name>A0A6C0BH72_9ZZZZ</name>